<dbReference type="EMBL" id="CP028136">
    <property type="protein sequence ID" value="AVR44738.1"/>
    <property type="molecule type" value="Genomic_DNA"/>
</dbReference>
<gene>
    <name evidence="2" type="ORF">C7S20_05360</name>
</gene>
<keyword evidence="3" id="KW-1185">Reference proteome</keyword>
<sequence length="373" mass="42008">MNFSFWETDSWFTNIDFLIVGSGITGLNCALRLKEKEPDAKILILEKGMLPEGASTKNAGFACFGSLSEIIDDLKTHSPEEVVSLIKKRINGLELLLKNLGDKTIDYRSYGGYELFTREDQELYEECLQKMPEINEMLRPVFSDEVFSISENKFRFEQIQQKLIFNKYEGQIDTGKMMWALVKKAIASGIKILNGVEVKSFSEEGEKVHIKTEKFELVSKKLIIATNGFASRLGIEEVKPARAQVLITKPLEKLPFEGTFHLDKGYYYFRNIGNRVLFGGGRNLDFKAEETDEMGLTNLIQNRLKELLKNTILPNTNFEIEQSWSGIMGVGEQKKPILKKLSQNVYCGVRLGGMGIAIGSQVGTDLADLATQA</sequence>
<dbReference type="PANTHER" id="PTHR13847">
    <property type="entry name" value="SARCOSINE DEHYDROGENASE-RELATED"/>
    <property type="match status" value="1"/>
</dbReference>
<dbReference type="Gene3D" id="3.50.50.60">
    <property type="entry name" value="FAD/NAD(P)-binding domain"/>
    <property type="match status" value="1"/>
</dbReference>
<evidence type="ECO:0000313" key="3">
    <source>
        <dbReference type="Proteomes" id="UP000241507"/>
    </source>
</evidence>
<organism evidence="2 3">
    <name type="scientific">Christiangramia fulva</name>
    <dbReference type="NCBI Taxonomy" id="2126553"/>
    <lineage>
        <taxon>Bacteria</taxon>
        <taxon>Pseudomonadati</taxon>
        <taxon>Bacteroidota</taxon>
        <taxon>Flavobacteriia</taxon>
        <taxon>Flavobacteriales</taxon>
        <taxon>Flavobacteriaceae</taxon>
        <taxon>Christiangramia</taxon>
    </lineage>
</organism>
<evidence type="ECO:0000259" key="1">
    <source>
        <dbReference type="Pfam" id="PF01266"/>
    </source>
</evidence>
<evidence type="ECO:0000313" key="2">
    <source>
        <dbReference type="EMBL" id="AVR44738.1"/>
    </source>
</evidence>
<protein>
    <submittedName>
        <fullName evidence="2">FAD-dependent oxidoreductase</fullName>
    </submittedName>
</protein>
<dbReference type="OrthoDB" id="1491488at2"/>
<accession>A0A2R3Z3B8</accession>
<dbReference type="Proteomes" id="UP000241507">
    <property type="component" value="Chromosome"/>
</dbReference>
<dbReference type="Pfam" id="PF01266">
    <property type="entry name" value="DAO"/>
    <property type="match status" value="1"/>
</dbReference>
<proteinExistence type="predicted"/>
<dbReference type="AlphaFoldDB" id="A0A2R3Z3B8"/>
<name>A0A2R3Z3B8_9FLAO</name>
<dbReference type="InterPro" id="IPR036188">
    <property type="entry name" value="FAD/NAD-bd_sf"/>
</dbReference>
<dbReference type="RefSeq" id="WP_107011516.1">
    <property type="nucleotide sequence ID" value="NZ_CP028136.1"/>
</dbReference>
<dbReference type="GO" id="GO:0005737">
    <property type="term" value="C:cytoplasm"/>
    <property type="evidence" value="ECO:0007669"/>
    <property type="project" value="TreeGrafter"/>
</dbReference>
<feature type="domain" description="FAD dependent oxidoreductase" evidence="1">
    <location>
        <begin position="16"/>
        <end position="369"/>
    </location>
</feature>
<dbReference type="KEGG" id="grs:C7S20_05360"/>
<dbReference type="Gene3D" id="3.30.9.10">
    <property type="entry name" value="D-Amino Acid Oxidase, subunit A, domain 2"/>
    <property type="match status" value="1"/>
</dbReference>
<dbReference type="PANTHER" id="PTHR13847:SF281">
    <property type="entry name" value="FAD DEPENDENT OXIDOREDUCTASE DOMAIN-CONTAINING PROTEIN"/>
    <property type="match status" value="1"/>
</dbReference>
<reference evidence="3" key="1">
    <citation type="submission" date="2018-03" db="EMBL/GenBank/DDBJ databases">
        <title>Gramella fulva sp. nov., isolated from a dry surface of tidal flat.</title>
        <authorList>
            <person name="Hwang S.H."/>
            <person name="Hwang W.M."/>
            <person name="Kang K."/>
            <person name="Ahn T.-Y."/>
        </authorList>
    </citation>
    <scope>NUCLEOTIDE SEQUENCE [LARGE SCALE GENOMIC DNA]</scope>
    <source>
        <strain evidence="3">SH35</strain>
    </source>
</reference>
<dbReference type="SUPFAM" id="SSF51905">
    <property type="entry name" value="FAD/NAD(P)-binding domain"/>
    <property type="match status" value="1"/>
</dbReference>
<dbReference type="InterPro" id="IPR006076">
    <property type="entry name" value="FAD-dep_OxRdtase"/>
</dbReference>